<name>A0A451BSN5_9GAMM</name>
<evidence type="ECO:0000313" key="3">
    <source>
        <dbReference type="EMBL" id="VFK81329.1"/>
    </source>
</evidence>
<dbReference type="GO" id="GO:0016209">
    <property type="term" value="F:antioxidant activity"/>
    <property type="evidence" value="ECO:0007669"/>
    <property type="project" value="InterPro"/>
</dbReference>
<organism evidence="3">
    <name type="scientific">Candidatus Kentrum sp. SD</name>
    <dbReference type="NCBI Taxonomy" id="2126332"/>
    <lineage>
        <taxon>Bacteria</taxon>
        <taxon>Pseudomonadati</taxon>
        <taxon>Pseudomonadota</taxon>
        <taxon>Gammaproteobacteria</taxon>
        <taxon>Candidatus Kentrum</taxon>
    </lineage>
</organism>
<proteinExistence type="predicted"/>
<dbReference type="EMBL" id="CAADHB010000310">
    <property type="protein sequence ID" value="VFK81329.1"/>
    <property type="molecule type" value="Genomic_DNA"/>
</dbReference>
<dbReference type="GO" id="GO:0015036">
    <property type="term" value="F:disulfide oxidoreductase activity"/>
    <property type="evidence" value="ECO:0007669"/>
    <property type="project" value="UniProtKB-ARBA"/>
</dbReference>
<keyword evidence="1" id="KW-0676">Redox-active center</keyword>
<sequence length="177" mass="20045">MKHKYIITALTIIAISVIFYATSQVKPQSSQINTTGVNTVEDFRMVVIDGNERNLSDWKGKIIILNFWATWCPPCLREIPAMIKMQAKWQQNNIQFIGVSLDDPDKVKQFAQEKGLNYPNFLGTAFHIAISRDLGNETGILPYTVIINPDFKVIYTHSGEITETVLKKALKKFDLPG</sequence>
<gene>
    <name evidence="3" type="ORF">BECKSD772D_GA0070982_13102</name>
</gene>
<dbReference type="InterPro" id="IPR013766">
    <property type="entry name" value="Thioredoxin_domain"/>
</dbReference>
<dbReference type="CDD" id="cd02966">
    <property type="entry name" value="TlpA_like_family"/>
    <property type="match status" value="1"/>
</dbReference>
<dbReference type="SUPFAM" id="SSF52833">
    <property type="entry name" value="Thioredoxin-like"/>
    <property type="match status" value="1"/>
</dbReference>
<dbReference type="PROSITE" id="PS51352">
    <property type="entry name" value="THIOREDOXIN_2"/>
    <property type="match status" value="1"/>
</dbReference>
<feature type="domain" description="Thioredoxin" evidence="2">
    <location>
        <begin position="34"/>
        <end position="175"/>
    </location>
</feature>
<dbReference type="PANTHER" id="PTHR42852">
    <property type="entry name" value="THIOL:DISULFIDE INTERCHANGE PROTEIN DSBE"/>
    <property type="match status" value="1"/>
</dbReference>
<dbReference type="InterPro" id="IPR036249">
    <property type="entry name" value="Thioredoxin-like_sf"/>
</dbReference>
<accession>A0A451BSN5</accession>
<dbReference type="InterPro" id="IPR017937">
    <property type="entry name" value="Thioredoxin_CS"/>
</dbReference>
<dbReference type="AlphaFoldDB" id="A0A451BSN5"/>
<evidence type="ECO:0000256" key="1">
    <source>
        <dbReference type="ARBA" id="ARBA00023284"/>
    </source>
</evidence>
<reference evidence="3" key="1">
    <citation type="submission" date="2019-02" db="EMBL/GenBank/DDBJ databases">
        <authorList>
            <person name="Gruber-Vodicka R. H."/>
            <person name="Seah K. B. B."/>
        </authorList>
    </citation>
    <scope>NUCLEOTIDE SEQUENCE</scope>
    <source>
        <strain evidence="3">BECK_S127</strain>
    </source>
</reference>
<evidence type="ECO:0000259" key="2">
    <source>
        <dbReference type="PROSITE" id="PS51352"/>
    </source>
</evidence>
<dbReference type="InterPro" id="IPR000866">
    <property type="entry name" value="AhpC/TSA"/>
</dbReference>
<dbReference type="Gene3D" id="3.40.30.10">
    <property type="entry name" value="Glutaredoxin"/>
    <property type="match status" value="1"/>
</dbReference>
<dbReference type="InterPro" id="IPR050553">
    <property type="entry name" value="Thioredoxin_ResA/DsbE_sf"/>
</dbReference>
<dbReference type="PANTHER" id="PTHR42852:SF18">
    <property type="entry name" value="CHROMOSOME UNDETERMINED SCAFFOLD_47, WHOLE GENOME SHOTGUN SEQUENCE"/>
    <property type="match status" value="1"/>
</dbReference>
<protein>
    <submittedName>
        <fullName evidence="3">Peroxiredoxin</fullName>
    </submittedName>
</protein>
<dbReference type="Pfam" id="PF00578">
    <property type="entry name" value="AhpC-TSA"/>
    <property type="match status" value="1"/>
</dbReference>
<dbReference type="PROSITE" id="PS00194">
    <property type="entry name" value="THIOREDOXIN_1"/>
    <property type="match status" value="1"/>
</dbReference>